<accession>A0ABV7VQC2</accession>
<keyword evidence="1" id="KW-0732">Signal</keyword>
<feature type="chain" id="PRO_5045769999" evidence="1">
    <location>
        <begin position="23"/>
        <end position="81"/>
    </location>
</feature>
<sequence length="81" mass="8801">MKLITTLFVWCSMMLLASTAQATTDAAAGAIYPVDVQVVGGEADGNQFLSVIGQIKDKIDTSVEKTDSVQNIRHGWYHTEL</sequence>
<dbReference type="Proteomes" id="UP001595722">
    <property type="component" value="Unassembled WGS sequence"/>
</dbReference>
<evidence type="ECO:0000313" key="2">
    <source>
        <dbReference type="EMBL" id="MFC3678981.1"/>
    </source>
</evidence>
<protein>
    <submittedName>
        <fullName evidence="2">Uncharacterized protein</fullName>
    </submittedName>
</protein>
<dbReference type="EMBL" id="JBHRYB010000001">
    <property type="protein sequence ID" value="MFC3678981.1"/>
    <property type="molecule type" value="Genomic_DNA"/>
</dbReference>
<evidence type="ECO:0000313" key="3">
    <source>
        <dbReference type="Proteomes" id="UP001595722"/>
    </source>
</evidence>
<dbReference type="RefSeq" id="WP_376864566.1">
    <property type="nucleotide sequence ID" value="NZ_JBHRYB010000001.1"/>
</dbReference>
<keyword evidence="3" id="KW-1185">Reference proteome</keyword>
<comment type="caution">
    <text evidence="2">The sequence shown here is derived from an EMBL/GenBank/DDBJ whole genome shotgun (WGS) entry which is preliminary data.</text>
</comment>
<gene>
    <name evidence="2" type="ORF">ACFOMG_02485</name>
</gene>
<organism evidence="2 3">
    <name type="scientific">Bacterioplanoides pacificum</name>
    <dbReference type="NCBI Taxonomy" id="1171596"/>
    <lineage>
        <taxon>Bacteria</taxon>
        <taxon>Pseudomonadati</taxon>
        <taxon>Pseudomonadota</taxon>
        <taxon>Gammaproteobacteria</taxon>
        <taxon>Oceanospirillales</taxon>
        <taxon>Oceanospirillaceae</taxon>
        <taxon>Bacterioplanoides</taxon>
    </lineage>
</organism>
<reference evidence="3" key="1">
    <citation type="journal article" date="2019" name="Int. J. Syst. Evol. Microbiol.">
        <title>The Global Catalogue of Microorganisms (GCM) 10K type strain sequencing project: providing services to taxonomists for standard genome sequencing and annotation.</title>
        <authorList>
            <consortium name="The Broad Institute Genomics Platform"/>
            <consortium name="The Broad Institute Genome Sequencing Center for Infectious Disease"/>
            <person name="Wu L."/>
            <person name="Ma J."/>
        </authorList>
    </citation>
    <scope>NUCLEOTIDE SEQUENCE [LARGE SCALE GENOMIC DNA]</scope>
    <source>
        <strain evidence="3">KCTC 42424</strain>
    </source>
</reference>
<feature type="signal peptide" evidence="1">
    <location>
        <begin position="1"/>
        <end position="22"/>
    </location>
</feature>
<name>A0ABV7VQC2_9GAMM</name>
<proteinExistence type="predicted"/>
<evidence type="ECO:0000256" key="1">
    <source>
        <dbReference type="SAM" id="SignalP"/>
    </source>
</evidence>